<evidence type="ECO:0000313" key="1">
    <source>
        <dbReference type="EMBL" id="TYO66881.1"/>
    </source>
</evidence>
<name>A0A5S4YR54_9BRAD</name>
<comment type="caution">
    <text evidence="1">The sequence shown here is derived from an EMBL/GenBank/DDBJ whole genome shotgun (WGS) entry which is preliminary data.</text>
</comment>
<gene>
    <name evidence="1" type="ORF">FXV83_08750</name>
</gene>
<dbReference type="EMBL" id="VSTH01000023">
    <property type="protein sequence ID" value="TYO66881.1"/>
    <property type="molecule type" value="Genomic_DNA"/>
</dbReference>
<dbReference type="AlphaFoldDB" id="A0A5S4YR54"/>
<proteinExistence type="predicted"/>
<organism evidence="1 2">
    <name type="scientific">Bradyrhizobium hipponense</name>
    <dbReference type="NCBI Taxonomy" id="2605638"/>
    <lineage>
        <taxon>Bacteria</taxon>
        <taxon>Pseudomonadati</taxon>
        <taxon>Pseudomonadota</taxon>
        <taxon>Alphaproteobacteria</taxon>
        <taxon>Hyphomicrobiales</taxon>
        <taxon>Nitrobacteraceae</taxon>
        <taxon>Bradyrhizobium</taxon>
    </lineage>
</organism>
<evidence type="ECO:0000313" key="2">
    <source>
        <dbReference type="Proteomes" id="UP000324797"/>
    </source>
</evidence>
<dbReference type="Proteomes" id="UP000324797">
    <property type="component" value="Unassembled WGS sequence"/>
</dbReference>
<keyword evidence="2" id="KW-1185">Reference proteome</keyword>
<reference evidence="1 2" key="1">
    <citation type="submission" date="2019-08" db="EMBL/GenBank/DDBJ databases">
        <title>Bradyrhizobium hipponensis sp. nov., a rhizobium isolated from a Lupinus angustifolius root nodule in Tunisia.</title>
        <authorList>
            <person name="Off K."/>
            <person name="Rejili M."/>
            <person name="Mars M."/>
            <person name="Brachmann A."/>
            <person name="Marin M."/>
        </authorList>
    </citation>
    <scope>NUCLEOTIDE SEQUENCE [LARGE SCALE GENOMIC DNA]</scope>
    <source>
        <strain evidence="2">aSej3</strain>
    </source>
</reference>
<sequence>MMVATCPRACFCRAIHGRLLRHRHCEEPLRRSNPDCRRGTILDCFAALAMTTVGVVRARCGPHCIQQ</sequence>
<accession>A0A5S4YR54</accession>
<protein>
    <submittedName>
        <fullName evidence="1">Uncharacterized protein</fullName>
    </submittedName>
</protein>